<feature type="transmembrane region" description="Helical" evidence="1">
    <location>
        <begin position="51"/>
        <end position="71"/>
    </location>
</feature>
<name>A0AA88FI86_9BACT</name>
<keyword evidence="4" id="KW-1185">Reference proteome</keyword>
<keyword evidence="1" id="KW-0812">Transmembrane</keyword>
<proteinExistence type="predicted"/>
<evidence type="ECO:0000259" key="2">
    <source>
        <dbReference type="Pfam" id="PF18962"/>
    </source>
</evidence>
<dbReference type="InterPro" id="IPR026444">
    <property type="entry name" value="Secre_tail"/>
</dbReference>
<evidence type="ECO:0000313" key="4">
    <source>
        <dbReference type="Proteomes" id="UP000326380"/>
    </source>
</evidence>
<organism evidence="3 4">
    <name type="scientific">Hymenobacter busanensis</name>
    <dbReference type="NCBI Taxonomy" id="2607656"/>
    <lineage>
        <taxon>Bacteria</taxon>
        <taxon>Pseudomonadati</taxon>
        <taxon>Bacteroidota</taxon>
        <taxon>Cytophagia</taxon>
        <taxon>Cytophagales</taxon>
        <taxon>Hymenobacteraceae</taxon>
        <taxon>Hymenobacter</taxon>
    </lineage>
</organism>
<dbReference type="EMBL" id="VTWU01000004">
    <property type="protein sequence ID" value="KAA9332366.1"/>
    <property type="molecule type" value="Genomic_DNA"/>
</dbReference>
<feature type="domain" description="Secretion system C-terminal sorting" evidence="2">
    <location>
        <begin position="292"/>
        <end position="362"/>
    </location>
</feature>
<dbReference type="NCBIfam" id="TIGR04183">
    <property type="entry name" value="Por_Secre_tail"/>
    <property type="match status" value="1"/>
</dbReference>
<evidence type="ECO:0000313" key="3">
    <source>
        <dbReference type="EMBL" id="KAA9332366.1"/>
    </source>
</evidence>
<keyword evidence="1" id="KW-1133">Transmembrane helix</keyword>
<gene>
    <name evidence="3" type="ORF">F0P96_12895</name>
</gene>
<accession>A0AA88FI86</accession>
<protein>
    <submittedName>
        <fullName evidence="3">T9SS type A sorting domain-containing protein</fullName>
    </submittedName>
</protein>
<keyword evidence="1" id="KW-0472">Membrane</keyword>
<sequence length="364" mass="38175">MQPKQIHNASYTRVSLGYGAVSVPLTRQKYGFSSLTLSLPFLPMFNSYSRVHFFGTVALAAGLFTAAPAVAQTLTPMPALRQVDADFQPTMLGQVVTVEGTVHGANQRSATQTGYQAVIIDANNVGVNVFSTTVAPATPLVEGDLVRVTGAVDFFRGLTEINFASISKVGTGTVVTPRIVNGPLTEADESSLVRIGQPVRLAPGANWTATGTAFTVDVVTAGGTTYSMRVPNGSDFAGMPAPTGYFTLTGTGNQFATAAPYNTGYQIFPRRRSDISAVSATKEAAFGRTLSIYPNPVANELSVAVAAEARNASYEVLNALGQRVQGGSLAATEGKVNVASLTGGVYMLRLTTADGSVTRRFIKQ</sequence>
<evidence type="ECO:0000256" key="1">
    <source>
        <dbReference type="SAM" id="Phobius"/>
    </source>
</evidence>
<dbReference type="Proteomes" id="UP000326380">
    <property type="component" value="Unassembled WGS sequence"/>
</dbReference>
<dbReference type="AlphaFoldDB" id="A0AA88FI86"/>
<reference evidence="3 4" key="1">
    <citation type="submission" date="2019-09" db="EMBL/GenBank/DDBJ databases">
        <title>Genome sequence of Hymenobacter sp. M3.</title>
        <authorList>
            <person name="Srinivasan S."/>
        </authorList>
    </citation>
    <scope>NUCLEOTIDE SEQUENCE [LARGE SCALE GENOMIC DNA]</scope>
    <source>
        <strain evidence="3 4">M3</strain>
    </source>
</reference>
<comment type="caution">
    <text evidence="3">The sequence shown here is derived from an EMBL/GenBank/DDBJ whole genome shotgun (WGS) entry which is preliminary data.</text>
</comment>
<dbReference type="Pfam" id="PF18962">
    <property type="entry name" value="Por_Secre_tail"/>
    <property type="match status" value="1"/>
</dbReference>